<evidence type="ECO:0000256" key="2">
    <source>
        <dbReference type="ARBA" id="ARBA00022692"/>
    </source>
</evidence>
<keyword evidence="2 5" id="KW-0812">Transmembrane</keyword>
<dbReference type="AlphaFoldDB" id="F6EQ59"/>
<dbReference type="Proteomes" id="UP000009235">
    <property type="component" value="Chromosome"/>
</dbReference>
<protein>
    <submittedName>
        <fullName evidence="6">ABC sugar transporter, permease component</fullName>
    </submittedName>
</protein>
<evidence type="ECO:0000256" key="5">
    <source>
        <dbReference type="SAM" id="Phobius"/>
    </source>
</evidence>
<dbReference type="SUPFAM" id="SSF161098">
    <property type="entry name" value="MetI-like"/>
    <property type="match status" value="1"/>
</dbReference>
<evidence type="ECO:0000256" key="3">
    <source>
        <dbReference type="ARBA" id="ARBA00022989"/>
    </source>
</evidence>
<gene>
    <name evidence="6" type="ordered locus">AS9A_1030</name>
</gene>
<name>F6EQ59_HOYSD</name>
<dbReference type="HOGENOM" id="CLU_2986381_0_0_11"/>
<feature type="transmembrane region" description="Helical" evidence="5">
    <location>
        <begin position="29"/>
        <end position="50"/>
    </location>
</feature>
<evidence type="ECO:0000313" key="7">
    <source>
        <dbReference type="Proteomes" id="UP000009235"/>
    </source>
</evidence>
<evidence type="ECO:0000256" key="4">
    <source>
        <dbReference type="ARBA" id="ARBA00023136"/>
    </source>
</evidence>
<proteinExistence type="predicted"/>
<comment type="subcellular location">
    <subcellularLocation>
        <location evidence="1">Membrane</location>
        <topology evidence="1">Multi-pass membrane protein</topology>
    </subcellularLocation>
</comment>
<keyword evidence="6" id="KW-0813">Transport</keyword>
<organism evidence="6 7">
    <name type="scientific">Hoyosella subflava (strain DSM 45089 / JCM 17490 / NBRC 109087 / DQS3-9A1)</name>
    <name type="common">Amycolicicoccus subflavus</name>
    <dbReference type="NCBI Taxonomy" id="443218"/>
    <lineage>
        <taxon>Bacteria</taxon>
        <taxon>Bacillati</taxon>
        <taxon>Actinomycetota</taxon>
        <taxon>Actinomycetes</taxon>
        <taxon>Mycobacteriales</taxon>
        <taxon>Hoyosellaceae</taxon>
        <taxon>Hoyosella</taxon>
    </lineage>
</organism>
<evidence type="ECO:0000256" key="1">
    <source>
        <dbReference type="ARBA" id="ARBA00004141"/>
    </source>
</evidence>
<keyword evidence="6" id="KW-0762">Sugar transport</keyword>
<keyword evidence="7" id="KW-1185">Reference proteome</keyword>
<dbReference type="KEGG" id="asd:AS9A_1030"/>
<keyword evidence="3 5" id="KW-1133">Transmembrane helix</keyword>
<evidence type="ECO:0000313" key="6">
    <source>
        <dbReference type="EMBL" id="AEF39482.1"/>
    </source>
</evidence>
<keyword evidence="4 5" id="KW-0472">Membrane</keyword>
<sequence>MDGAGHVTLLRCTLLRCTLLRNNEGLTNWGPVMAGTILTMLPILIVLLILQRHRIRA</sequence>
<dbReference type="STRING" id="443218.AS9A_1030"/>
<reference evidence="6 7" key="1">
    <citation type="journal article" date="2011" name="J. Bacteriol.">
        <title>Complete genome sequence of Amycolicicoccus subflavus DQS3-9A1T, an actinomycete isolated from crude oil-polluted soil.</title>
        <authorList>
            <person name="Cai M."/>
            <person name="Chen W.M."/>
            <person name="Nie Y."/>
            <person name="Chi C.Q."/>
            <person name="Wang Y.N."/>
            <person name="Tang Y.Q."/>
            <person name="Li G.Y."/>
            <person name="Wu X.L."/>
        </authorList>
    </citation>
    <scope>NUCLEOTIDE SEQUENCE [LARGE SCALE GENOMIC DNA]</scope>
    <source>
        <strain evidence="7">DSM 45089 / DQS3-9A1</strain>
    </source>
</reference>
<dbReference type="GO" id="GO:0016020">
    <property type="term" value="C:membrane"/>
    <property type="evidence" value="ECO:0007669"/>
    <property type="project" value="UniProtKB-SubCell"/>
</dbReference>
<dbReference type="InterPro" id="IPR035906">
    <property type="entry name" value="MetI-like_sf"/>
</dbReference>
<accession>F6EQ59</accession>
<dbReference type="eggNOG" id="COG0395">
    <property type="taxonomic scope" value="Bacteria"/>
</dbReference>
<dbReference type="EMBL" id="CP002786">
    <property type="protein sequence ID" value="AEF39482.1"/>
    <property type="molecule type" value="Genomic_DNA"/>
</dbReference>